<gene>
    <name evidence="2" type="ORF">DILT_LOCUS18603</name>
</gene>
<dbReference type="Proteomes" id="UP000281553">
    <property type="component" value="Unassembled WGS sequence"/>
</dbReference>
<feature type="non-terminal residue" evidence="2">
    <location>
        <position position="60"/>
    </location>
</feature>
<name>A0A3P7PFG1_DIBLA</name>
<dbReference type="EMBL" id="UYRU01102082">
    <property type="protein sequence ID" value="VDN41651.1"/>
    <property type="molecule type" value="Genomic_DNA"/>
</dbReference>
<dbReference type="AlphaFoldDB" id="A0A3P7PFG1"/>
<reference evidence="2 3" key="1">
    <citation type="submission" date="2018-11" db="EMBL/GenBank/DDBJ databases">
        <authorList>
            <consortium name="Pathogen Informatics"/>
        </authorList>
    </citation>
    <scope>NUCLEOTIDE SEQUENCE [LARGE SCALE GENOMIC DNA]</scope>
</reference>
<keyword evidence="3" id="KW-1185">Reference proteome</keyword>
<evidence type="ECO:0000313" key="3">
    <source>
        <dbReference type="Proteomes" id="UP000281553"/>
    </source>
</evidence>
<organism evidence="2 3">
    <name type="scientific">Dibothriocephalus latus</name>
    <name type="common">Fish tapeworm</name>
    <name type="synonym">Diphyllobothrium latum</name>
    <dbReference type="NCBI Taxonomy" id="60516"/>
    <lineage>
        <taxon>Eukaryota</taxon>
        <taxon>Metazoa</taxon>
        <taxon>Spiralia</taxon>
        <taxon>Lophotrochozoa</taxon>
        <taxon>Platyhelminthes</taxon>
        <taxon>Cestoda</taxon>
        <taxon>Eucestoda</taxon>
        <taxon>Diphyllobothriidea</taxon>
        <taxon>Diphyllobothriidae</taxon>
        <taxon>Dibothriocephalus</taxon>
    </lineage>
</organism>
<accession>A0A3P7PFG1</accession>
<proteinExistence type="predicted"/>
<feature type="region of interest" description="Disordered" evidence="1">
    <location>
        <begin position="35"/>
        <end position="60"/>
    </location>
</feature>
<evidence type="ECO:0000313" key="2">
    <source>
        <dbReference type="EMBL" id="VDN41651.1"/>
    </source>
</evidence>
<evidence type="ECO:0000256" key="1">
    <source>
        <dbReference type="SAM" id="MobiDB-lite"/>
    </source>
</evidence>
<protein>
    <submittedName>
        <fullName evidence="2">Uncharacterized protein</fullName>
    </submittedName>
</protein>
<sequence length="60" mass="5933">MYSSAGNRRSWSPTAYVPGLRIARCSGVAADAAAALGGSSPKEAADVTASTPPQPLPSSA</sequence>